<dbReference type="eggNOG" id="KOG1237">
    <property type="taxonomic scope" value="Eukaryota"/>
</dbReference>
<keyword evidence="4 6" id="KW-1133">Transmembrane helix</keyword>
<evidence type="ECO:0000256" key="3">
    <source>
        <dbReference type="ARBA" id="ARBA00022692"/>
    </source>
</evidence>
<keyword evidence="8" id="KW-1185">Reference proteome</keyword>
<evidence type="ECO:0000256" key="1">
    <source>
        <dbReference type="ARBA" id="ARBA00004141"/>
    </source>
</evidence>
<evidence type="ECO:0000256" key="4">
    <source>
        <dbReference type="ARBA" id="ARBA00022989"/>
    </source>
</evidence>
<comment type="subcellular location">
    <subcellularLocation>
        <location evidence="1">Membrane</location>
        <topology evidence="1">Multi-pass membrane protein</topology>
    </subcellularLocation>
</comment>
<keyword evidence="3 6" id="KW-0812">Transmembrane</keyword>
<dbReference type="SUPFAM" id="SSF103473">
    <property type="entry name" value="MFS general substrate transporter"/>
    <property type="match status" value="1"/>
</dbReference>
<proteinExistence type="inferred from homology"/>
<feature type="transmembrane region" description="Helical" evidence="6">
    <location>
        <begin position="116"/>
        <end position="135"/>
    </location>
</feature>
<dbReference type="GO" id="GO:0022857">
    <property type="term" value="F:transmembrane transporter activity"/>
    <property type="evidence" value="ECO:0007669"/>
    <property type="project" value="InterPro"/>
</dbReference>
<dbReference type="InterPro" id="IPR036259">
    <property type="entry name" value="MFS_trans_sf"/>
</dbReference>
<dbReference type="Gene3D" id="1.20.1250.20">
    <property type="entry name" value="MFS general substrate transporter like domains"/>
    <property type="match status" value="2"/>
</dbReference>
<dbReference type="PANTHER" id="PTHR11654">
    <property type="entry name" value="OLIGOPEPTIDE TRANSPORTER-RELATED"/>
    <property type="match status" value="1"/>
</dbReference>
<evidence type="ECO:0000256" key="2">
    <source>
        <dbReference type="ARBA" id="ARBA00005982"/>
    </source>
</evidence>
<dbReference type="GeneID" id="8098351"/>
<organism evidence="7 8">
    <name type="scientific">Talaromyces stipitatus (strain ATCC 10500 / CBS 375.48 / QM 6759 / NRRL 1006)</name>
    <name type="common">Penicillium stipitatum</name>
    <dbReference type="NCBI Taxonomy" id="441959"/>
    <lineage>
        <taxon>Eukaryota</taxon>
        <taxon>Fungi</taxon>
        <taxon>Dikarya</taxon>
        <taxon>Ascomycota</taxon>
        <taxon>Pezizomycotina</taxon>
        <taxon>Eurotiomycetes</taxon>
        <taxon>Eurotiomycetidae</taxon>
        <taxon>Eurotiales</taxon>
        <taxon>Trichocomaceae</taxon>
        <taxon>Talaromyces</taxon>
        <taxon>Talaromyces sect. Talaromyces</taxon>
    </lineage>
</organism>
<evidence type="ECO:0000256" key="5">
    <source>
        <dbReference type="ARBA" id="ARBA00023136"/>
    </source>
</evidence>
<dbReference type="Pfam" id="PF00854">
    <property type="entry name" value="PTR2"/>
    <property type="match status" value="2"/>
</dbReference>
<evidence type="ECO:0000313" key="7">
    <source>
        <dbReference type="EMBL" id="EED18671.1"/>
    </source>
</evidence>
<dbReference type="Proteomes" id="UP000001745">
    <property type="component" value="Unassembled WGS sequence"/>
</dbReference>
<dbReference type="OMA" id="ACKVMAC"/>
<evidence type="ECO:0000313" key="8">
    <source>
        <dbReference type="Proteomes" id="UP000001745"/>
    </source>
</evidence>
<dbReference type="VEuPathDB" id="FungiDB:TSTA_123990"/>
<dbReference type="RefSeq" id="XP_002482663.1">
    <property type="nucleotide sequence ID" value="XM_002482618.1"/>
</dbReference>
<dbReference type="GO" id="GO:0016020">
    <property type="term" value="C:membrane"/>
    <property type="evidence" value="ECO:0007669"/>
    <property type="project" value="UniProtKB-SubCell"/>
</dbReference>
<feature type="transmembrane region" description="Helical" evidence="6">
    <location>
        <begin position="177"/>
        <end position="195"/>
    </location>
</feature>
<dbReference type="InterPro" id="IPR000109">
    <property type="entry name" value="POT_fam"/>
</dbReference>
<comment type="similarity">
    <text evidence="2">Belongs to the major facilitator superfamily. Proton-dependent oligopeptide transporter (POT/PTR) (TC 2.A.17) family.</text>
</comment>
<feature type="transmembrane region" description="Helical" evidence="6">
    <location>
        <begin position="90"/>
        <end position="110"/>
    </location>
</feature>
<dbReference type="EMBL" id="EQ962655">
    <property type="protein sequence ID" value="EED18671.1"/>
    <property type="molecule type" value="Genomic_DNA"/>
</dbReference>
<dbReference type="HOGENOM" id="CLU_484998_0_0_1"/>
<name>B8MAX0_TALSN</name>
<evidence type="ECO:0000256" key="6">
    <source>
        <dbReference type="SAM" id="Phobius"/>
    </source>
</evidence>
<dbReference type="AlphaFoldDB" id="B8MAX0"/>
<dbReference type="InParanoid" id="B8MAX0"/>
<dbReference type="OrthoDB" id="8904098at2759"/>
<accession>B8MAX0</accession>
<sequence length="562" mass="62009">MPKKQSERQNATEEEIQTSGAKRFTFYAVTTPWQNYTQYPRDSNAIPGALGLGQATATTLSSAFYAFTLFSSVPFAILSDAWLGRYKTLCICFFLNFCGCLVVFVTSLPAVEEHSVKVVGLALSMFLLGFGTGGVKATISPFIGDQYTTMVPQLVVTKTGERAVTGRMLTLQYIYNVFYWFTSIASLSLVASTYLEKKGNVLPQAIKVIIYSVREGFQLDGAKPAYQLEKACFVLYHLCNNQSVNNLITQAGQIRLDGIPNDTIKALNPVVCVLLGPIIQKFLYPSLRRIGIPFRPIARMTWAFITMGGSVAVAAVIQKLIYTRGPCYDHPLACKDDTNRPNDISVWSQTPIYFLLATAEILGFTTLSEYSYSEAPKNMRTLVQALAQLSSGVGSALEIVVSHSRMIQRTPLLRIPSEVGGNNHSFSPSRRSTLCTRDARTREGVFGNCAYGNPQVLSINTGILAIPVPWGYPLYLHNVEGSDATIYCVVACRGALRYSRNQSFVWMRRFCSEQMVNNTGLSRNTQRALCPLIISPSSSQMYWKIPSDLAEICNGKLSSSST</sequence>
<dbReference type="PhylomeDB" id="B8MAX0"/>
<keyword evidence="5 6" id="KW-0472">Membrane</keyword>
<reference evidence="8" key="1">
    <citation type="journal article" date="2015" name="Genome Announc.">
        <title>Genome sequence of the AIDS-associated pathogen Penicillium marneffei (ATCC18224) and its near taxonomic relative Talaromyces stipitatus (ATCC10500).</title>
        <authorList>
            <person name="Nierman W.C."/>
            <person name="Fedorova-Abrams N.D."/>
            <person name="Andrianopoulos A."/>
        </authorList>
    </citation>
    <scope>NUCLEOTIDE SEQUENCE [LARGE SCALE GENOMIC DNA]</scope>
    <source>
        <strain evidence="8">ATCC 10500 / CBS 375.48 / QM 6759 / NRRL 1006</strain>
    </source>
</reference>
<protein>
    <submittedName>
        <fullName evidence="7">Oligopeptide transporter, putative</fullName>
    </submittedName>
</protein>
<gene>
    <name evidence="7" type="ORF">TSTA_123990</name>
</gene>